<dbReference type="EMBL" id="MKKK01000056">
    <property type="protein sequence ID" value="OEY93124.1"/>
    <property type="molecule type" value="Genomic_DNA"/>
</dbReference>
<gene>
    <name evidence="3" type="ORF">BJI46_05125</name>
</gene>
<dbReference type="Proteomes" id="UP000185895">
    <property type="component" value="Unassembled WGS sequence"/>
</dbReference>
<dbReference type="NCBIfam" id="TIGR03505">
    <property type="entry name" value="FimV_core"/>
    <property type="match status" value="1"/>
</dbReference>
<organism evidence="3 4">
    <name type="scientific">Acinetobacter qingfengensis</name>
    <dbReference type="NCBI Taxonomy" id="1262585"/>
    <lineage>
        <taxon>Bacteria</taxon>
        <taxon>Pseudomonadati</taxon>
        <taxon>Pseudomonadota</taxon>
        <taxon>Gammaproteobacteria</taxon>
        <taxon>Moraxellales</taxon>
        <taxon>Moraxellaceae</taxon>
        <taxon>Acinetobacter</taxon>
    </lineage>
</organism>
<evidence type="ECO:0000256" key="1">
    <source>
        <dbReference type="SAM" id="Coils"/>
    </source>
</evidence>
<keyword evidence="4" id="KW-1185">Reference proteome</keyword>
<feature type="domain" description="FimV N-terminal" evidence="2">
    <location>
        <begin position="4"/>
        <end position="94"/>
    </location>
</feature>
<proteinExistence type="predicted"/>
<accession>A0A1E7R1F5</accession>
<protein>
    <recommendedName>
        <fullName evidence="2">FimV N-terminal domain-containing protein</fullName>
    </recommendedName>
</protein>
<dbReference type="STRING" id="1262585.BJI46_05125"/>
<keyword evidence="1" id="KW-0175">Coiled coil</keyword>
<sequence length="412" mass="45649">MIEPIKIDSSQGEPLYAEIPFNYAQSTTPIQVSIAQSQDLNTFGINANANPSSTYFNTYVRQNSQGKGVIVIISTRPIQDNSIDLVLKINDGNQTRLQQIRSVLPNRIDRLQSRLNDTTLQPRSISNEKDIALNLPVVKDRPIQTRSSNENDQALIVSQQTPPKLNIQRSANNTLTNTTAQNNNATTANQIAKPIVKTQATSAVQSIKNQSISAQKNLFTPQVHTKSEKDTSQHAVKANESLWGISAQIAQLNNVPIQHVMQQIKNNNPQAFIHGQANYLKQGAILTIPTQYQVVQPKTQTTQNPPNTATAKKAPTTVRLDQAHMSIVANTPEGSLQGSQKLSQAERHALQTLSNQIYTQRHITLQLQGQVRQLDQQLKVKNQRIQILNARLAELQKQLKAKKTLATSTPKS</sequence>
<name>A0A1E7R1F5_9GAMM</name>
<dbReference type="InterPro" id="IPR020012">
    <property type="entry name" value="LysM_FimV"/>
</dbReference>
<feature type="coiled-coil region" evidence="1">
    <location>
        <begin position="371"/>
        <end position="405"/>
    </location>
</feature>
<evidence type="ECO:0000313" key="4">
    <source>
        <dbReference type="Proteomes" id="UP000185895"/>
    </source>
</evidence>
<evidence type="ECO:0000259" key="2">
    <source>
        <dbReference type="Pfam" id="PF25800"/>
    </source>
</evidence>
<dbReference type="InterPro" id="IPR057840">
    <property type="entry name" value="FimV_N"/>
</dbReference>
<evidence type="ECO:0000313" key="3">
    <source>
        <dbReference type="EMBL" id="OEY93124.1"/>
    </source>
</evidence>
<dbReference type="Pfam" id="PF25800">
    <property type="entry name" value="FimV_N"/>
    <property type="match status" value="1"/>
</dbReference>
<comment type="caution">
    <text evidence="3">The sequence shown here is derived from an EMBL/GenBank/DDBJ whole genome shotgun (WGS) entry which is preliminary data.</text>
</comment>
<reference evidence="3 4" key="1">
    <citation type="submission" date="2016-09" db="EMBL/GenBank/DDBJ databases">
        <authorList>
            <person name="Capua I."/>
            <person name="De Benedictis P."/>
            <person name="Joannis T."/>
            <person name="Lombin L.H."/>
            <person name="Cattoli G."/>
        </authorList>
    </citation>
    <scope>NUCLEOTIDE SEQUENCE [LARGE SCALE GENOMIC DNA]</scope>
    <source>
        <strain evidence="3 4">ANC 4671</strain>
    </source>
</reference>
<dbReference type="AlphaFoldDB" id="A0A1E7R1F5"/>